<comment type="caution">
    <text evidence="10">Lacks conserved residue(s) required for the propagation of feature annotation.</text>
</comment>
<feature type="transmembrane region" description="Helical" evidence="10">
    <location>
        <begin position="122"/>
        <end position="148"/>
    </location>
</feature>
<evidence type="ECO:0000256" key="2">
    <source>
        <dbReference type="ARBA" id="ARBA00022475"/>
    </source>
</evidence>
<evidence type="ECO:0000256" key="5">
    <source>
        <dbReference type="ARBA" id="ARBA00022725"/>
    </source>
</evidence>
<evidence type="ECO:0000256" key="1">
    <source>
        <dbReference type="ARBA" id="ARBA00004651"/>
    </source>
</evidence>
<feature type="transmembrane region" description="Helical" evidence="10">
    <location>
        <begin position="28"/>
        <end position="51"/>
    </location>
</feature>
<accession>A0A6G1LPI5</accession>
<dbReference type="PANTHER" id="PTHR21137:SF35">
    <property type="entry name" value="ODORANT RECEPTOR 19A-RELATED"/>
    <property type="match status" value="1"/>
</dbReference>
<feature type="transmembrane region" description="Helical" evidence="10">
    <location>
        <begin position="290"/>
        <end position="308"/>
    </location>
</feature>
<feature type="transmembrane region" description="Helical" evidence="10">
    <location>
        <begin position="195"/>
        <end position="211"/>
    </location>
</feature>
<keyword evidence="9 10" id="KW-0807">Transducer</keyword>
<sequence>MNFKKYFSVCRILLLAVGLWPYQQSNLIRFQFICLFSILTTSVIFQCTVFISQKCTVDLLIKVLSYVFLFFFSIAKYYIFFFNLEVMKNMLEQLFYECNKLKDANEITIIEKYGSNGKWTTVIIILFILSILIYIVLSFWSDIFNVILSTNSSRHNLLIVEYFIDQEKYFYLILLHSIASICIALTVIMGTGTLFMIYFQLICGMFTVASYRIERAMSVNMLQDINLRQNILTFKGLICAVDIHRQAMKLAKLFQSNLEIMMFLLIIFGVLSGCLNMFQIVSCRDNIREFLMSSINTSVLVIYAYLSNYCAQLATDHNHQVFVTAYNTPWYLAPLYIQKMILFLLQKTSKTFRINIGGIYDGSIEGFATLVKTALSYFTVIRSTQ</sequence>
<comment type="caution">
    <text evidence="11">The sequence shown here is derived from an EMBL/GenBank/DDBJ whole genome shotgun (WGS) entry which is preliminary data.</text>
</comment>
<keyword evidence="12" id="KW-1185">Reference proteome</keyword>
<evidence type="ECO:0000256" key="7">
    <source>
        <dbReference type="ARBA" id="ARBA00023136"/>
    </source>
</evidence>
<feature type="transmembrane region" description="Helical" evidence="10">
    <location>
        <begin position="63"/>
        <end position="81"/>
    </location>
</feature>
<comment type="subcellular location">
    <subcellularLocation>
        <location evidence="1 10">Cell membrane</location>
        <topology evidence="1 10">Multi-pass membrane protein</topology>
    </subcellularLocation>
</comment>
<dbReference type="GO" id="GO:0005886">
    <property type="term" value="C:plasma membrane"/>
    <property type="evidence" value="ECO:0007669"/>
    <property type="project" value="UniProtKB-SubCell"/>
</dbReference>
<keyword evidence="5 10" id="KW-0552">Olfaction</keyword>
<dbReference type="Pfam" id="PF02949">
    <property type="entry name" value="7tm_6"/>
    <property type="match status" value="1"/>
</dbReference>
<feature type="transmembrane region" description="Helical" evidence="10">
    <location>
        <begin position="260"/>
        <end position="278"/>
    </location>
</feature>
<feature type="transmembrane region" description="Helical" evidence="10">
    <location>
        <begin position="169"/>
        <end position="189"/>
    </location>
</feature>
<evidence type="ECO:0000256" key="8">
    <source>
        <dbReference type="ARBA" id="ARBA00023170"/>
    </source>
</evidence>
<feature type="transmembrane region" description="Helical" evidence="10">
    <location>
        <begin position="328"/>
        <end position="345"/>
    </location>
</feature>
<dbReference type="Proteomes" id="UP000479987">
    <property type="component" value="Unassembled WGS sequence"/>
</dbReference>
<gene>
    <name evidence="11" type="primary">Or-303</name>
    <name evidence="11" type="synonym">Nful_v1.0-Or-303</name>
    <name evidence="11" type="ORF">NFUL_NFUL000110</name>
</gene>
<evidence type="ECO:0000256" key="6">
    <source>
        <dbReference type="ARBA" id="ARBA00022989"/>
    </source>
</evidence>
<evidence type="ECO:0000256" key="10">
    <source>
        <dbReference type="RuleBase" id="RU351113"/>
    </source>
</evidence>
<evidence type="ECO:0000256" key="4">
    <source>
        <dbReference type="ARBA" id="ARBA00022692"/>
    </source>
</evidence>
<dbReference type="PANTHER" id="PTHR21137">
    <property type="entry name" value="ODORANT RECEPTOR"/>
    <property type="match status" value="1"/>
</dbReference>
<dbReference type="GO" id="GO:0004984">
    <property type="term" value="F:olfactory receptor activity"/>
    <property type="evidence" value="ECO:0007669"/>
    <property type="project" value="InterPro"/>
</dbReference>
<dbReference type="EMBL" id="SGBU01000199">
    <property type="protein sequence ID" value="KAF3054538.1"/>
    <property type="molecule type" value="Genomic_DNA"/>
</dbReference>
<name>A0A6G1LPI5_9HYME</name>
<protein>
    <recommendedName>
        <fullName evidence="10">Odorant receptor</fullName>
    </recommendedName>
</protein>
<evidence type="ECO:0000256" key="3">
    <source>
        <dbReference type="ARBA" id="ARBA00022606"/>
    </source>
</evidence>
<evidence type="ECO:0000256" key="9">
    <source>
        <dbReference type="ARBA" id="ARBA00023224"/>
    </source>
</evidence>
<proteinExistence type="inferred from homology"/>
<comment type="similarity">
    <text evidence="10">Belongs to the insect chemoreceptor superfamily. Heteromeric odorant receptor channel (TC 1.A.69) family.</text>
</comment>
<keyword evidence="8 10" id="KW-0675">Receptor</keyword>
<keyword evidence="7 10" id="KW-0472">Membrane</keyword>
<dbReference type="GO" id="GO:0007165">
    <property type="term" value="P:signal transduction"/>
    <property type="evidence" value="ECO:0007669"/>
    <property type="project" value="UniProtKB-KW"/>
</dbReference>
<organism evidence="11 12">
    <name type="scientific">Nylanderia fulva</name>
    <dbReference type="NCBI Taxonomy" id="613905"/>
    <lineage>
        <taxon>Eukaryota</taxon>
        <taxon>Metazoa</taxon>
        <taxon>Ecdysozoa</taxon>
        <taxon>Arthropoda</taxon>
        <taxon>Hexapoda</taxon>
        <taxon>Insecta</taxon>
        <taxon>Pterygota</taxon>
        <taxon>Neoptera</taxon>
        <taxon>Endopterygota</taxon>
        <taxon>Hymenoptera</taxon>
        <taxon>Apocrita</taxon>
        <taxon>Aculeata</taxon>
        <taxon>Formicoidea</taxon>
        <taxon>Formicidae</taxon>
        <taxon>Formicinae</taxon>
        <taxon>Nylanderia</taxon>
    </lineage>
</organism>
<keyword evidence="4 10" id="KW-0812">Transmembrane</keyword>
<dbReference type="GO" id="GO:0005549">
    <property type="term" value="F:odorant binding"/>
    <property type="evidence" value="ECO:0007669"/>
    <property type="project" value="InterPro"/>
</dbReference>
<keyword evidence="3 10" id="KW-0716">Sensory transduction</keyword>
<keyword evidence="6 10" id="KW-1133">Transmembrane helix</keyword>
<evidence type="ECO:0000313" key="11">
    <source>
        <dbReference type="EMBL" id="KAF3054538.1"/>
    </source>
</evidence>
<evidence type="ECO:0000313" key="12">
    <source>
        <dbReference type="Proteomes" id="UP000479987"/>
    </source>
</evidence>
<keyword evidence="2" id="KW-1003">Cell membrane</keyword>
<dbReference type="InterPro" id="IPR004117">
    <property type="entry name" value="7tm6_olfct_rcpt"/>
</dbReference>
<reference evidence="11 12" key="1">
    <citation type="submission" date="2019-08" db="EMBL/GenBank/DDBJ databases">
        <title>High quality draft denovo assembly of Nylanderia fulva.</title>
        <authorList>
            <person name="Vargo E.L."/>
            <person name="Tarone A.M."/>
            <person name="Konganti K.R."/>
        </authorList>
    </citation>
    <scope>NUCLEOTIDE SEQUENCE [LARGE SCALE GENOMIC DNA]</scope>
    <source>
        <strain evidence="11">TAMU-Nful-2015</strain>
        <tissue evidence="11">Whole body</tissue>
    </source>
</reference>
<dbReference type="AlphaFoldDB" id="A0A6G1LPI5"/>
<feature type="transmembrane region" description="Helical" evidence="10">
    <location>
        <begin position="5"/>
        <end position="22"/>
    </location>
</feature>